<keyword evidence="1" id="KW-0732">Signal</keyword>
<sequence>MAKSNKKKVGLGVGLGLAGAAAAAAGYYFYASKDAAKNRKKAHKWAADLKTDVMKKAKAIEKLDEKAMKKIIGEASKAYESVASIDKNDLAAAAAELKGNWMEVKREVEKAGVKSVKSAKKVAKKAVSVAKKATAKAPAKKAVKKVAKKK</sequence>
<name>A0A1G2DZF4_9BACT</name>
<organism evidence="2 3">
    <name type="scientific">Candidatus Lloydbacteria bacterium RIFOXYC12_FULL_46_25</name>
    <dbReference type="NCBI Taxonomy" id="1798670"/>
    <lineage>
        <taxon>Bacteria</taxon>
        <taxon>Candidatus Lloydiibacteriota</taxon>
    </lineage>
</organism>
<protein>
    <submittedName>
        <fullName evidence="2">Uncharacterized protein</fullName>
    </submittedName>
</protein>
<dbReference type="EMBL" id="MHLU01000076">
    <property type="protein sequence ID" value="OGZ18903.1"/>
    <property type="molecule type" value="Genomic_DNA"/>
</dbReference>
<proteinExistence type="predicted"/>
<comment type="caution">
    <text evidence="2">The sequence shown here is derived from an EMBL/GenBank/DDBJ whole genome shotgun (WGS) entry which is preliminary data.</text>
</comment>
<dbReference type="AlphaFoldDB" id="A0A1G2DZF4"/>
<gene>
    <name evidence="2" type="ORF">A2494_03875</name>
</gene>
<feature type="signal peptide" evidence="1">
    <location>
        <begin position="1"/>
        <end position="23"/>
    </location>
</feature>
<feature type="chain" id="PRO_5009582665" evidence="1">
    <location>
        <begin position="24"/>
        <end position="150"/>
    </location>
</feature>
<evidence type="ECO:0000313" key="2">
    <source>
        <dbReference type="EMBL" id="OGZ18903.1"/>
    </source>
</evidence>
<evidence type="ECO:0000313" key="3">
    <source>
        <dbReference type="Proteomes" id="UP000178106"/>
    </source>
</evidence>
<accession>A0A1G2DZF4</accession>
<dbReference type="Proteomes" id="UP000178106">
    <property type="component" value="Unassembled WGS sequence"/>
</dbReference>
<reference evidence="2 3" key="1">
    <citation type="journal article" date="2016" name="Nat. Commun.">
        <title>Thousands of microbial genomes shed light on interconnected biogeochemical processes in an aquifer system.</title>
        <authorList>
            <person name="Anantharaman K."/>
            <person name="Brown C.T."/>
            <person name="Hug L.A."/>
            <person name="Sharon I."/>
            <person name="Castelle C.J."/>
            <person name="Probst A.J."/>
            <person name="Thomas B.C."/>
            <person name="Singh A."/>
            <person name="Wilkins M.J."/>
            <person name="Karaoz U."/>
            <person name="Brodie E.L."/>
            <person name="Williams K.H."/>
            <person name="Hubbard S.S."/>
            <person name="Banfield J.F."/>
        </authorList>
    </citation>
    <scope>NUCLEOTIDE SEQUENCE [LARGE SCALE GENOMIC DNA]</scope>
</reference>
<evidence type="ECO:0000256" key="1">
    <source>
        <dbReference type="SAM" id="SignalP"/>
    </source>
</evidence>